<dbReference type="RefSeq" id="WP_377349096.1">
    <property type="nucleotide sequence ID" value="NZ_JBHLTP010000011.1"/>
</dbReference>
<keyword evidence="5" id="KW-1185">Reference proteome</keyword>
<gene>
    <name evidence="4" type="ORF">ACFFGV_14400</name>
</gene>
<organism evidence="4 5">
    <name type="scientific">Pontibacillus salicampi</name>
    <dbReference type="NCBI Taxonomy" id="1449801"/>
    <lineage>
        <taxon>Bacteria</taxon>
        <taxon>Bacillati</taxon>
        <taxon>Bacillota</taxon>
        <taxon>Bacilli</taxon>
        <taxon>Bacillales</taxon>
        <taxon>Bacillaceae</taxon>
        <taxon>Pontibacillus</taxon>
    </lineage>
</organism>
<dbReference type="EMBL" id="JBHLTP010000011">
    <property type="protein sequence ID" value="MFC0524765.1"/>
    <property type="molecule type" value="Genomic_DNA"/>
</dbReference>
<name>A0ABV6LQT5_9BACI</name>
<evidence type="ECO:0000313" key="5">
    <source>
        <dbReference type="Proteomes" id="UP001589836"/>
    </source>
</evidence>
<evidence type="ECO:0000259" key="2">
    <source>
        <dbReference type="Pfam" id="PF25164"/>
    </source>
</evidence>
<feature type="domain" description="Competence protein CoiA C-terminal" evidence="3">
    <location>
        <begin position="233"/>
        <end position="368"/>
    </location>
</feature>
<dbReference type="InterPro" id="IPR021176">
    <property type="entry name" value="Competence-induced_CoiA"/>
</dbReference>
<dbReference type="Pfam" id="PF25164">
    <property type="entry name" value="CoiA_N"/>
    <property type="match status" value="1"/>
</dbReference>
<dbReference type="InterPro" id="IPR010330">
    <property type="entry name" value="CoiA_nuc"/>
</dbReference>
<dbReference type="Pfam" id="PF06054">
    <property type="entry name" value="CoiA_nuc"/>
    <property type="match status" value="1"/>
</dbReference>
<dbReference type="InterPro" id="IPR057253">
    <property type="entry name" value="CoiA-like_N"/>
</dbReference>
<proteinExistence type="predicted"/>
<feature type="domain" description="Competence protein CoiA nuclease-like" evidence="1">
    <location>
        <begin position="66"/>
        <end position="222"/>
    </location>
</feature>
<feature type="domain" description="Competence protein CoiA-like N-terminal" evidence="2">
    <location>
        <begin position="16"/>
        <end position="60"/>
    </location>
</feature>
<evidence type="ECO:0000259" key="3">
    <source>
        <dbReference type="Pfam" id="PF25166"/>
    </source>
</evidence>
<sequence length="384" mass="44165">MLKALDEQGEAITLFQLPRRSIDLLRSTLFFCPVCEQPLVIKAGSTMVPHFAHRRGAFCTESLGGEGPYHEQGKIQLYQWLKKQGYSVELEVYLPQLQQRTDLLLTLNGRRIAIEYQCCRISPEIMLARTKGYKNAGITPLWILGGNRLKPKGENAISLSSFENLFFHQFQSSDSPAVFFYCSQQQTFATFQHPYYYGKQKAVGSLRYFPMKHCSLPQLLQSVQPPSSPFLHSFWLRQKKQFRGKPHTIFKRSPSYSFYQFLYLRGYHASFLPSLVYVPVYGLLDGNEAPYSWQGKWIVETVIPMSIMGTITIESHTISTSPLLMEEGRRSNIAQYAHVLTKLGVLRKVSHNVFQKCKDISIPKTIEEGLKEDEIVLQKLFREQ</sequence>
<dbReference type="InterPro" id="IPR057252">
    <property type="entry name" value="CoiA_C"/>
</dbReference>
<comment type="caution">
    <text evidence="4">The sequence shown here is derived from an EMBL/GenBank/DDBJ whole genome shotgun (WGS) entry which is preliminary data.</text>
</comment>
<protein>
    <submittedName>
        <fullName evidence="4">Competence protein CoiA</fullName>
    </submittedName>
</protein>
<evidence type="ECO:0000313" key="4">
    <source>
        <dbReference type="EMBL" id="MFC0524765.1"/>
    </source>
</evidence>
<accession>A0ABV6LQT5</accession>
<reference evidence="4 5" key="1">
    <citation type="submission" date="2024-09" db="EMBL/GenBank/DDBJ databases">
        <authorList>
            <person name="Sun Q."/>
            <person name="Mori K."/>
        </authorList>
    </citation>
    <scope>NUCLEOTIDE SEQUENCE [LARGE SCALE GENOMIC DNA]</scope>
    <source>
        <strain evidence="4 5">NCAIM B.02529</strain>
    </source>
</reference>
<evidence type="ECO:0000259" key="1">
    <source>
        <dbReference type="Pfam" id="PF06054"/>
    </source>
</evidence>
<dbReference type="Proteomes" id="UP001589836">
    <property type="component" value="Unassembled WGS sequence"/>
</dbReference>
<dbReference type="Pfam" id="PF25166">
    <property type="entry name" value="CoiA_C"/>
    <property type="match status" value="1"/>
</dbReference>
<dbReference type="PIRSF" id="PIRSF007487">
    <property type="entry name" value="Competence-induced_CoiA_bac"/>
    <property type="match status" value="1"/>
</dbReference>